<evidence type="ECO:0000256" key="2">
    <source>
        <dbReference type="ARBA" id="ARBA00023136"/>
    </source>
</evidence>
<protein>
    <submittedName>
        <fullName evidence="5">Huntingtin</fullName>
    </submittedName>
</protein>
<reference evidence="5" key="1">
    <citation type="submission" date="2017-02" db="UniProtKB">
        <authorList>
            <consortium name="WormBaseParasite"/>
        </authorList>
    </citation>
    <scope>IDENTIFICATION</scope>
</reference>
<dbReference type="GO" id="GO:0010314">
    <property type="term" value="F:phosphatidylinositol-5-phosphate binding"/>
    <property type="evidence" value="ECO:0007669"/>
    <property type="project" value="TreeGrafter"/>
</dbReference>
<organism evidence="5">
    <name type="scientific">Enterobius vermicularis</name>
    <name type="common">Human pinworm</name>
    <dbReference type="NCBI Taxonomy" id="51028"/>
    <lineage>
        <taxon>Eukaryota</taxon>
        <taxon>Metazoa</taxon>
        <taxon>Ecdysozoa</taxon>
        <taxon>Nematoda</taxon>
        <taxon>Chromadorea</taxon>
        <taxon>Rhabditida</taxon>
        <taxon>Spirurina</taxon>
        <taxon>Oxyuridomorpha</taxon>
        <taxon>Oxyuroidea</taxon>
        <taxon>Oxyuridae</taxon>
        <taxon>Enterobius</taxon>
    </lineage>
</organism>
<evidence type="ECO:0000313" key="5">
    <source>
        <dbReference type="WBParaSite" id="EVEC_0001297301-mRNA-1"/>
    </source>
</evidence>
<dbReference type="InterPro" id="IPR039888">
    <property type="entry name" value="Melted-like"/>
</dbReference>
<dbReference type="Proteomes" id="UP000274131">
    <property type="component" value="Unassembled WGS sequence"/>
</dbReference>
<dbReference type="EMBL" id="UXUI01013546">
    <property type="protein sequence ID" value="VDD97389.1"/>
    <property type="molecule type" value="Genomic_DNA"/>
</dbReference>
<accession>A0A0N4VPP4</accession>
<gene>
    <name evidence="3" type="ORF">EVEC_LOCUS12140</name>
</gene>
<keyword evidence="4" id="KW-1185">Reference proteome</keyword>
<keyword evidence="2" id="KW-0472">Membrane</keyword>
<dbReference type="GO" id="GO:0005886">
    <property type="term" value="C:plasma membrane"/>
    <property type="evidence" value="ECO:0007669"/>
    <property type="project" value="TreeGrafter"/>
</dbReference>
<dbReference type="WBParaSite" id="EVEC_0001297301-mRNA-1">
    <property type="protein sequence ID" value="EVEC_0001297301-mRNA-1"/>
    <property type="gene ID" value="EVEC_0001297301"/>
</dbReference>
<sequence>MSAIRATLTIDRYCSDLIDLLESCLGHEMATPVSFGMQDTPHCKIAIVLLESLFSFCERKEVMERTIPTAVNALKQHGSDNLKEKTSTGLARAAMHNSPLLSQYSRHIISSIIYDGNLNHMLTLLS</sequence>
<comment type="subcellular location">
    <subcellularLocation>
        <location evidence="1">Endomembrane system</location>
        <topology evidence="1">Peripheral membrane protein</topology>
    </subcellularLocation>
</comment>
<evidence type="ECO:0000256" key="1">
    <source>
        <dbReference type="ARBA" id="ARBA00004184"/>
    </source>
</evidence>
<proteinExistence type="predicted"/>
<dbReference type="GO" id="GO:0009966">
    <property type="term" value="P:regulation of signal transduction"/>
    <property type="evidence" value="ECO:0007669"/>
    <property type="project" value="TreeGrafter"/>
</dbReference>
<reference evidence="3 4" key="2">
    <citation type="submission" date="2018-10" db="EMBL/GenBank/DDBJ databases">
        <authorList>
            <consortium name="Pathogen Informatics"/>
        </authorList>
    </citation>
    <scope>NUCLEOTIDE SEQUENCE [LARGE SCALE GENOMIC DNA]</scope>
</reference>
<dbReference type="PANTHER" id="PTHR21630:SF10">
    <property type="entry name" value="VENTRICULAR ZONE-EXPRESSED PH DOMAIN-CONTAINING PROTEIN HOMOLOG 1"/>
    <property type="match status" value="1"/>
</dbReference>
<evidence type="ECO:0000313" key="4">
    <source>
        <dbReference type="Proteomes" id="UP000274131"/>
    </source>
</evidence>
<evidence type="ECO:0000313" key="3">
    <source>
        <dbReference type="EMBL" id="VDD97389.1"/>
    </source>
</evidence>
<name>A0A0N4VPP4_ENTVE</name>
<dbReference type="GO" id="GO:0012505">
    <property type="term" value="C:endomembrane system"/>
    <property type="evidence" value="ECO:0007669"/>
    <property type="project" value="UniProtKB-SubCell"/>
</dbReference>
<dbReference type="AlphaFoldDB" id="A0A0N4VPP4"/>
<dbReference type="OrthoDB" id="5869902at2759"/>
<dbReference type="PANTHER" id="PTHR21630">
    <property type="entry name" value="VEPH-A/MELTED"/>
    <property type="match status" value="1"/>
</dbReference>